<proteinExistence type="predicted"/>
<sequence>MSKFSAFTLIELLIVIVIIGILAGVILVVLNPAAQQRKSAEAVLQANTNKLCLGLFSCAQTTYDPLKCNDMTKIGGIDPVDSPSTSTYDVSATGNVISVTGTLPAGVGSTVACEFTCAYDIVSGDPQRLTQGAGCIL</sequence>
<dbReference type="Gene3D" id="3.30.700.10">
    <property type="entry name" value="Glycoprotein, Type 4 Pilin"/>
    <property type="match status" value="1"/>
</dbReference>
<keyword evidence="1" id="KW-1133">Transmembrane helix</keyword>
<dbReference type="InterPro" id="IPR045584">
    <property type="entry name" value="Pilin-like"/>
</dbReference>
<evidence type="ECO:0000256" key="1">
    <source>
        <dbReference type="SAM" id="Phobius"/>
    </source>
</evidence>
<keyword evidence="1" id="KW-0812">Transmembrane</keyword>
<evidence type="ECO:0000313" key="2">
    <source>
        <dbReference type="EMBL" id="PJC24001.1"/>
    </source>
</evidence>
<dbReference type="AlphaFoldDB" id="A0A2M8EMQ9"/>
<dbReference type="Proteomes" id="UP000229756">
    <property type="component" value="Unassembled WGS sequence"/>
</dbReference>
<dbReference type="InterPro" id="IPR012902">
    <property type="entry name" value="N_methyl_site"/>
</dbReference>
<dbReference type="SUPFAM" id="SSF54523">
    <property type="entry name" value="Pili subunits"/>
    <property type="match status" value="1"/>
</dbReference>
<dbReference type="EMBL" id="PFSJ01000004">
    <property type="protein sequence ID" value="PJC24001.1"/>
    <property type="molecule type" value="Genomic_DNA"/>
</dbReference>
<accession>A0A2M8EMQ9</accession>
<keyword evidence="1" id="KW-0472">Membrane</keyword>
<organism evidence="2 3">
    <name type="scientific">candidate division WWE3 bacterium CG_4_9_14_0_2_um_filter_35_11</name>
    <dbReference type="NCBI Taxonomy" id="1975077"/>
    <lineage>
        <taxon>Bacteria</taxon>
        <taxon>Katanobacteria</taxon>
    </lineage>
</organism>
<reference evidence="3" key="1">
    <citation type="submission" date="2017-09" db="EMBL/GenBank/DDBJ databases">
        <title>Depth-based differentiation of microbial function through sediment-hosted aquifers and enrichment of novel symbionts in the deep terrestrial subsurface.</title>
        <authorList>
            <person name="Probst A.J."/>
            <person name="Ladd B."/>
            <person name="Jarett J.K."/>
            <person name="Geller-Mcgrath D.E."/>
            <person name="Sieber C.M.K."/>
            <person name="Emerson J.B."/>
            <person name="Anantharaman K."/>
            <person name="Thomas B.C."/>
            <person name="Malmstrom R."/>
            <person name="Stieglmeier M."/>
            <person name="Klingl A."/>
            <person name="Woyke T."/>
            <person name="Ryan C.M."/>
            <person name="Banfield J.F."/>
        </authorList>
    </citation>
    <scope>NUCLEOTIDE SEQUENCE [LARGE SCALE GENOMIC DNA]</scope>
</reference>
<gene>
    <name evidence="2" type="ORF">CO058_00410</name>
</gene>
<name>A0A2M8EMQ9_UNCKA</name>
<dbReference type="Pfam" id="PF07963">
    <property type="entry name" value="N_methyl"/>
    <property type="match status" value="1"/>
</dbReference>
<comment type="caution">
    <text evidence="2">The sequence shown here is derived from an EMBL/GenBank/DDBJ whole genome shotgun (WGS) entry which is preliminary data.</text>
</comment>
<protein>
    <submittedName>
        <fullName evidence="2">Pilus assembly protein TapA</fullName>
    </submittedName>
</protein>
<feature type="transmembrane region" description="Helical" evidence="1">
    <location>
        <begin position="6"/>
        <end position="30"/>
    </location>
</feature>
<evidence type="ECO:0000313" key="3">
    <source>
        <dbReference type="Proteomes" id="UP000229756"/>
    </source>
</evidence>
<dbReference type="NCBIfam" id="TIGR02532">
    <property type="entry name" value="IV_pilin_GFxxxE"/>
    <property type="match status" value="1"/>
</dbReference>